<accession>A0A392U970</accession>
<dbReference type="EMBL" id="LXQA010768056">
    <property type="protein sequence ID" value="MCI70059.1"/>
    <property type="molecule type" value="Genomic_DNA"/>
</dbReference>
<proteinExistence type="predicted"/>
<protein>
    <submittedName>
        <fullName evidence="2">Uncharacterized protein</fullName>
    </submittedName>
</protein>
<reference evidence="2 3" key="1">
    <citation type="journal article" date="2018" name="Front. Plant Sci.">
        <title>Red Clover (Trifolium pratense) and Zigzag Clover (T. medium) - A Picture of Genomic Similarities and Differences.</title>
        <authorList>
            <person name="Dluhosova J."/>
            <person name="Istvanek J."/>
            <person name="Nedelnik J."/>
            <person name="Repkova J."/>
        </authorList>
    </citation>
    <scope>NUCLEOTIDE SEQUENCE [LARGE SCALE GENOMIC DNA]</scope>
    <source>
        <strain evidence="3">cv. 10/8</strain>
        <tissue evidence="2">Leaf</tissue>
    </source>
</reference>
<feature type="non-terminal residue" evidence="2">
    <location>
        <position position="81"/>
    </location>
</feature>
<name>A0A392U970_9FABA</name>
<feature type="non-terminal residue" evidence="2">
    <location>
        <position position="1"/>
    </location>
</feature>
<dbReference type="AlphaFoldDB" id="A0A392U970"/>
<keyword evidence="3" id="KW-1185">Reference proteome</keyword>
<evidence type="ECO:0000256" key="1">
    <source>
        <dbReference type="SAM" id="MobiDB-lite"/>
    </source>
</evidence>
<evidence type="ECO:0000313" key="3">
    <source>
        <dbReference type="Proteomes" id="UP000265520"/>
    </source>
</evidence>
<evidence type="ECO:0000313" key="2">
    <source>
        <dbReference type="EMBL" id="MCI70059.1"/>
    </source>
</evidence>
<dbReference type="Proteomes" id="UP000265520">
    <property type="component" value="Unassembled WGS sequence"/>
</dbReference>
<feature type="region of interest" description="Disordered" evidence="1">
    <location>
        <begin position="47"/>
        <end position="81"/>
    </location>
</feature>
<organism evidence="2 3">
    <name type="scientific">Trifolium medium</name>
    <dbReference type="NCBI Taxonomy" id="97028"/>
    <lineage>
        <taxon>Eukaryota</taxon>
        <taxon>Viridiplantae</taxon>
        <taxon>Streptophyta</taxon>
        <taxon>Embryophyta</taxon>
        <taxon>Tracheophyta</taxon>
        <taxon>Spermatophyta</taxon>
        <taxon>Magnoliopsida</taxon>
        <taxon>eudicotyledons</taxon>
        <taxon>Gunneridae</taxon>
        <taxon>Pentapetalae</taxon>
        <taxon>rosids</taxon>
        <taxon>fabids</taxon>
        <taxon>Fabales</taxon>
        <taxon>Fabaceae</taxon>
        <taxon>Papilionoideae</taxon>
        <taxon>50 kb inversion clade</taxon>
        <taxon>NPAAA clade</taxon>
        <taxon>Hologalegina</taxon>
        <taxon>IRL clade</taxon>
        <taxon>Trifolieae</taxon>
        <taxon>Trifolium</taxon>
    </lineage>
</organism>
<sequence>KFGETLDVSRTNADVTLEQLSLSVPVHVLVAASDEVTPEIVDEFVKEKHDTPEAAQDVEAPKDLSNPTDAAFTDSFGSSSE</sequence>
<comment type="caution">
    <text evidence="2">The sequence shown here is derived from an EMBL/GenBank/DDBJ whole genome shotgun (WGS) entry which is preliminary data.</text>
</comment>